<feature type="repeat" description="WD" evidence="9">
    <location>
        <begin position="672"/>
        <end position="712"/>
    </location>
</feature>
<dbReference type="Pfam" id="PF05934">
    <property type="entry name" value="MCLC"/>
    <property type="match status" value="1"/>
</dbReference>
<dbReference type="SMR" id="A0A444TZK1"/>
<name>A0A444TZK1_ACIRT</name>
<dbReference type="InterPro" id="IPR040067">
    <property type="entry name" value="WDR47"/>
</dbReference>
<feature type="region of interest" description="Disordered" evidence="11">
    <location>
        <begin position="517"/>
        <end position="549"/>
    </location>
</feature>
<feature type="compositionally biased region" description="Acidic residues" evidence="11">
    <location>
        <begin position="1288"/>
        <end position="1299"/>
    </location>
</feature>
<feature type="compositionally biased region" description="Polar residues" evidence="11">
    <location>
        <begin position="1231"/>
        <end position="1240"/>
    </location>
</feature>
<dbReference type="GO" id="GO:0016020">
    <property type="term" value="C:membrane"/>
    <property type="evidence" value="ECO:0007669"/>
    <property type="project" value="UniProtKB-SubCell"/>
</dbReference>
<sequence length="1360" mass="152037">MTAEETINIKEVEIIKLILDFLNSRKLHISMLSLEKESGVINGLYSDDMLFLRQLVLDGQWDEVLQFIQPLECMEKFDRKRFRYIILKQKFLEALCVNNAMSAEDEPLHLEFTMQEAVKCLHGLEEYCPSKDDYSKLCLLLTLPRLTNHAEFKDWNPSTARVQCFEEACIMVAEFIPADRKLSEAGFKASNNRLFQLIIKGMLYECCVEFCQSKATGEEITESEVLLGIDMLCGNGCDDLDLSLLSWLQNLSPSVFSCAFEQKMLNIHVDKLVKPAKAAHTDLLTPLINKLSPYPSSPMRRPQSADAYMSRSLNPVLDGLSYGLTNPDKRVTDLGNKTSAMSHSFANFHCPAGQNLSRSLMLENTDCHSIYEESPERTETPVDGLMNSSGHRTLCESPIPTPAAVSEPVPPDSNQGPGKPEKSELRESTEQFQEYYRQRMRYQQHLEQKEQQRQLYQQMLQEGGVNQEDGLDQQQNLTEKFLNRSIQKLEELNVGIDDLGGEVQSLNPQCNGNNINCSPADGSVTPENGHQKEGQKVATSTPQKVGARGIPSLDESPVFLCQGAYSTPKQPAVRFKRNKHHKGSIYCVAWSHCGQLLATGSNDKYVKVLPFSAETCNATGPDLEFSMHDGTIRDLAFMEGPESGGAILISAGAGDCNIYTTDCQRGQGLHALSGHTGHILSLYTWGGWMIASGSQDKTVRFWDLRVPSCVRVVGTALHGSGSAVASVAVDPSGRLLATGQEDTSCMLYDIRGGRMVQTYRPHSSDVRSVRFSPRAHYLLTGSYDTKVMITDLQGDLTKQLPLTVVGEHADKLSNYENIPTKRKEYISDPNQPAFCPDVSECSNKLAVLERKPDEVGHDVHYDADVLLTRQAVSEIRKFLSDESWKPGVIDEALSQILINFKPHDYEAWKWSFEETFGVELATLLQLLAVSALIVFIICTELWTQISWMAQFRRMFIICFMVSIVWNWLYLYKTAFADHQSNIVKMEAFNDKCSGIKKIDWMDNLKEWYRSTWTLQDDPCKKYYELVFVDPILLVSPVKAISVTFASLITEPCKQVGQGISDFLRALLKDLPITLQIPVLITIVLSMLVFLYGSAQAVIQNVVSWRPLGHHDPRPPALLHNVPQGGNAIQDMQAGGDAGLRGEVDMIQHNKDKHGAQLRRRNQNRNRRYGKAIEGVGPTDRPIKLFPQDEVEGEVLDDLPGQKDNPNENTAAAEPSSIRKEKLKGKREGSSQRDQTNSNSGAKDEKKSEDVGIPGEVDGTQLPHSNVDSGSGNADIIEGVGATGRSNEQFEDLSGQEDENTAPAPVDTQQENKIKDKLKKKREDITQRSTSEVKDEKKRKGSDEESMEPPQTEENSNDEKQ</sequence>
<feature type="transmembrane region" description="Helical" evidence="12">
    <location>
        <begin position="954"/>
        <end position="971"/>
    </location>
</feature>
<feature type="region of interest" description="Disordered" evidence="11">
    <location>
        <begin position="1195"/>
        <end position="1360"/>
    </location>
</feature>
<feature type="compositionally biased region" description="Basic and acidic residues" evidence="11">
    <location>
        <begin position="419"/>
        <end position="429"/>
    </location>
</feature>
<feature type="repeat" description="WD" evidence="9">
    <location>
        <begin position="578"/>
        <end position="608"/>
    </location>
</feature>
<feature type="region of interest" description="Disordered" evidence="11">
    <location>
        <begin position="1148"/>
        <end position="1183"/>
    </location>
</feature>
<gene>
    <name evidence="14" type="ORF">EOD39_2633</name>
</gene>
<evidence type="ECO:0000256" key="7">
    <source>
        <dbReference type="ARBA" id="ARBA00022989"/>
    </source>
</evidence>
<dbReference type="PANTHER" id="PTHR19863">
    <property type="entry name" value="NEMITIN (NEURONAL ENRICHED MAP INTERACTING PROTEIN) HOMOLOG"/>
    <property type="match status" value="1"/>
</dbReference>
<keyword evidence="6" id="KW-0677">Repeat</keyword>
<evidence type="ECO:0000256" key="12">
    <source>
        <dbReference type="SAM" id="Phobius"/>
    </source>
</evidence>
<keyword evidence="4 9" id="KW-0853">WD repeat</keyword>
<evidence type="ECO:0000256" key="8">
    <source>
        <dbReference type="ARBA" id="ARBA00023136"/>
    </source>
</evidence>
<dbReference type="SUPFAM" id="SSF50978">
    <property type="entry name" value="WD40 repeat-like"/>
    <property type="match status" value="1"/>
</dbReference>
<keyword evidence="5 12" id="KW-0812">Transmembrane</keyword>
<dbReference type="Proteomes" id="UP000289886">
    <property type="component" value="Unassembled WGS sequence"/>
</dbReference>
<feature type="domain" description="CTLH" evidence="13">
    <location>
        <begin position="45"/>
        <end position="102"/>
    </location>
</feature>
<comment type="similarity">
    <text evidence="2">Belongs to the chloride channel MCLC family.</text>
</comment>
<dbReference type="InterPro" id="IPR009231">
    <property type="entry name" value="Chloride_chnl_CLIC-like"/>
</dbReference>
<evidence type="ECO:0000256" key="5">
    <source>
        <dbReference type="ARBA" id="ARBA00022692"/>
    </source>
</evidence>
<feature type="compositionally biased region" description="Basic residues" evidence="11">
    <location>
        <begin position="1155"/>
        <end position="1169"/>
    </location>
</feature>
<keyword evidence="15" id="KW-1185">Reference proteome</keyword>
<comment type="caution">
    <text evidence="14">The sequence shown here is derived from an EMBL/GenBank/DDBJ whole genome shotgun (WGS) entry which is preliminary data.</text>
</comment>
<evidence type="ECO:0000259" key="13">
    <source>
        <dbReference type="PROSITE" id="PS50897"/>
    </source>
</evidence>
<evidence type="ECO:0000256" key="9">
    <source>
        <dbReference type="PROSITE-ProRule" id="PRU00221"/>
    </source>
</evidence>
<dbReference type="InterPro" id="IPR036322">
    <property type="entry name" value="WD40_repeat_dom_sf"/>
</dbReference>
<dbReference type="PROSITE" id="PS50897">
    <property type="entry name" value="CTLH"/>
    <property type="match status" value="1"/>
</dbReference>
<dbReference type="InterPro" id="IPR015943">
    <property type="entry name" value="WD40/YVTN_repeat-like_dom_sf"/>
</dbReference>
<dbReference type="SMART" id="SM00320">
    <property type="entry name" value="WD40"/>
    <property type="match status" value="5"/>
</dbReference>
<reference evidence="14 15" key="1">
    <citation type="submission" date="2019-01" db="EMBL/GenBank/DDBJ databases">
        <title>Draft Genome and Complete Hox-Cluster Characterization of the Sterlet Sturgeon (Acipenser ruthenus).</title>
        <authorList>
            <person name="Wei Q."/>
        </authorList>
    </citation>
    <scope>NUCLEOTIDE SEQUENCE [LARGE SCALE GENOMIC DNA]</scope>
    <source>
        <strain evidence="14">WHYD16114868_AA</strain>
        <tissue evidence="14">Blood</tissue>
    </source>
</reference>
<evidence type="ECO:0000256" key="10">
    <source>
        <dbReference type="SAM" id="Coils"/>
    </source>
</evidence>
<feature type="compositionally biased region" description="Polar residues" evidence="11">
    <location>
        <begin position="1261"/>
        <end position="1271"/>
    </location>
</feature>
<feature type="compositionally biased region" description="Basic and acidic residues" evidence="11">
    <location>
        <begin position="371"/>
        <end position="380"/>
    </location>
</feature>
<feature type="transmembrane region" description="Helical" evidence="12">
    <location>
        <begin position="923"/>
        <end position="942"/>
    </location>
</feature>
<evidence type="ECO:0000313" key="15">
    <source>
        <dbReference type="Proteomes" id="UP000289886"/>
    </source>
</evidence>
<dbReference type="Gene3D" id="2.130.10.10">
    <property type="entry name" value="YVTN repeat-like/Quinoprotein amine dehydrogenase"/>
    <property type="match status" value="2"/>
</dbReference>
<dbReference type="InterPro" id="IPR006595">
    <property type="entry name" value="CTLH_C"/>
</dbReference>
<dbReference type="SMART" id="SM00668">
    <property type="entry name" value="CTLH"/>
    <property type="match status" value="1"/>
</dbReference>
<dbReference type="PANTHER" id="PTHR19863:SF5">
    <property type="entry name" value="WD REPEAT-CONTAINING PROTEIN 47"/>
    <property type="match status" value="1"/>
</dbReference>
<feature type="repeat" description="WD" evidence="9">
    <location>
        <begin position="759"/>
        <end position="793"/>
    </location>
</feature>
<dbReference type="SMART" id="SM00667">
    <property type="entry name" value="LisH"/>
    <property type="match status" value="1"/>
</dbReference>
<organism evidence="14 15">
    <name type="scientific">Acipenser ruthenus</name>
    <name type="common">Sterlet sturgeon</name>
    <dbReference type="NCBI Taxonomy" id="7906"/>
    <lineage>
        <taxon>Eukaryota</taxon>
        <taxon>Metazoa</taxon>
        <taxon>Chordata</taxon>
        <taxon>Craniata</taxon>
        <taxon>Vertebrata</taxon>
        <taxon>Euteleostomi</taxon>
        <taxon>Actinopterygii</taxon>
        <taxon>Chondrostei</taxon>
        <taxon>Acipenseriformes</taxon>
        <taxon>Acipenseridae</taxon>
        <taxon>Acipenser</taxon>
    </lineage>
</organism>
<dbReference type="InterPro" id="IPR019775">
    <property type="entry name" value="WD40_repeat_CS"/>
</dbReference>
<keyword evidence="10" id="KW-0175">Coiled coil</keyword>
<dbReference type="PROSITE" id="PS00678">
    <property type="entry name" value="WD_REPEATS_1"/>
    <property type="match status" value="1"/>
</dbReference>
<feature type="region of interest" description="Disordered" evidence="11">
    <location>
        <begin position="371"/>
        <end position="429"/>
    </location>
</feature>
<evidence type="ECO:0000256" key="6">
    <source>
        <dbReference type="ARBA" id="ARBA00022737"/>
    </source>
</evidence>
<evidence type="ECO:0000313" key="14">
    <source>
        <dbReference type="EMBL" id="RXM28341.1"/>
    </source>
</evidence>
<dbReference type="InterPro" id="IPR006594">
    <property type="entry name" value="LisH"/>
</dbReference>
<dbReference type="InterPro" id="IPR057749">
    <property type="entry name" value="WDR47_COR"/>
</dbReference>
<dbReference type="Pfam" id="PF00400">
    <property type="entry name" value="WD40"/>
    <property type="match status" value="4"/>
</dbReference>
<keyword evidence="7 12" id="KW-1133">Transmembrane helix</keyword>
<dbReference type="EMBL" id="SCEB01215665">
    <property type="protein sequence ID" value="RXM28341.1"/>
    <property type="molecule type" value="Genomic_DNA"/>
</dbReference>
<evidence type="ECO:0000256" key="3">
    <source>
        <dbReference type="ARBA" id="ARBA00015571"/>
    </source>
</evidence>
<dbReference type="PROSITE" id="PS50896">
    <property type="entry name" value="LISH"/>
    <property type="match status" value="1"/>
</dbReference>
<accession>A0A444TZK1</accession>
<dbReference type="PROSITE" id="PS50082">
    <property type="entry name" value="WD_REPEATS_2"/>
    <property type="match status" value="4"/>
</dbReference>
<proteinExistence type="inferred from homology"/>
<feature type="coiled-coil region" evidence="10">
    <location>
        <begin position="432"/>
        <end position="462"/>
    </location>
</feature>
<evidence type="ECO:0000256" key="11">
    <source>
        <dbReference type="SAM" id="MobiDB-lite"/>
    </source>
</evidence>
<comment type="subcellular location">
    <subcellularLocation>
        <location evidence="1">Membrane</location>
        <topology evidence="1">Multi-pass membrane protein</topology>
    </subcellularLocation>
</comment>
<protein>
    <recommendedName>
        <fullName evidence="3">Chloride channel CLIC-like protein 1</fullName>
    </recommendedName>
</protein>
<keyword evidence="8 12" id="KW-0472">Membrane</keyword>
<feature type="repeat" description="WD" evidence="9">
    <location>
        <begin position="717"/>
        <end position="758"/>
    </location>
</feature>
<evidence type="ECO:0000256" key="4">
    <source>
        <dbReference type="ARBA" id="ARBA00022574"/>
    </source>
</evidence>
<dbReference type="PROSITE" id="PS50294">
    <property type="entry name" value="WD_REPEATS_REGION"/>
    <property type="match status" value="1"/>
</dbReference>
<dbReference type="InterPro" id="IPR001680">
    <property type="entry name" value="WD40_rpt"/>
</dbReference>
<evidence type="ECO:0000256" key="1">
    <source>
        <dbReference type="ARBA" id="ARBA00004141"/>
    </source>
</evidence>
<feature type="compositionally biased region" description="Basic and acidic residues" evidence="11">
    <location>
        <begin position="1309"/>
        <end position="1342"/>
    </location>
</feature>
<dbReference type="CDD" id="cd00200">
    <property type="entry name" value="WD40"/>
    <property type="match status" value="1"/>
</dbReference>
<feature type="transmembrane region" description="Helical" evidence="12">
    <location>
        <begin position="1070"/>
        <end position="1091"/>
    </location>
</feature>
<dbReference type="Pfam" id="PF25602">
    <property type="entry name" value="WDR47_COR"/>
    <property type="match status" value="1"/>
</dbReference>
<evidence type="ECO:0000256" key="2">
    <source>
        <dbReference type="ARBA" id="ARBA00005944"/>
    </source>
</evidence>